<keyword evidence="1" id="KW-0812">Transmembrane</keyword>
<feature type="transmembrane region" description="Helical" evidence="1">
    <location>
        <begin position="249"/>
        <end position="269"/>
    </location>
</feature>
<gene>
    <name evidence="2" type="ORF">DFH08DRAFT_148832</name>
</gene>
<dbReference type="AlphaFoldDB" id="A0AAD7ESA0"/>
<protein>
    <submittedName>
        <fullName evidence="2">Uncharacterized protein</fullName>
    </submittedName>
</protein>
<evidence type="ECO:0000313" key="3">
    <source>
        <dbReference type="Proteomes" id="UP001218218"/>
    </source>
</evidence>
<sequence length="301" mass="32798">MAPISPFPKSLIDHIQSNLYIAMGEVFLYGAYAIIFGFYIHVLHTRGMPKNRFLNAATISLFIVCTAHLALFLASISSQNQDDEAYAVESAVLYDRFQMTALNLNRATNAIYITATVIADSIFIFRCYAIWDFSRSVIIAPIIFTICGAVLGYTDSVSSNTTEISDSKFDLSIAFSILTTFMLMILTAGRIWYLARQARVVMGPKITSRYYTICAMILESGALYAAGGIAYIVFSALPPSVDEILTRGGAILGQLVGIAPTIIAVRVGLGKSIESVDSFGVQVLFPADPTSRAPPNRSSYD</sequence>
<proteinExistence type="predicted"/>
<feature type="transmembrane region" description="Helical" evidence="1">
    <location>
        <begin position="110"/>
        <end position="129"/>
    </location>
</feature>
<dbReference type="EMBL" id="JARIHO010000017">
    <property type="protein sequence ID" value="KAJ7348326.1"/>
    <property type="molecule type" value="Genomic_DNA"/>
</dbReference>
<feature type="transmembrane region" description="Helical" evidence="1">
    <location>
        <begin position="136"/>
        <end position="153"/>
    </location>
</feature>
<feature type="transmembrane region" description="Helical" evidence="1">
    <location>
        <begin position="213"/>
        <end position="237"/>
    </location>
</feature>
<feature type="transmembrane region" description="Helical" evidence="1">
    <location>
        <begin position="53"/>
        <end position="76"/>
    </location>
</feature>
<feature type="transmembrane region" description="Helical" evidence="1">
    <location>
        <begin position="173"/>
        <end position="193"/>
    </location>
</feature>
<dbReference type="Proteomes" id="UP001218218">
    <property type="component" value="Unassembled WGS sequence"/>
</dbReference>
<feature type="transmembrane region" description="Helical" evidence="1">
    <location>
        <begin position="20"/>
        <end position="41"/>
    </location>
</feature>
<reference evidence="2" key="1">
    <citation type="submission" date="2023-03" db="EMBL/GenBank/DDBJ databases">
        <title>Massive genome expansion in bonnet fungi (Mycena s.s.) driven by repeated elements and novel gene families across ecological guilds.</title>
        <authorList>
            <consortium name="Lawrence Berkeley National Laboratory"/>
            <person name="Harder C.B."/>
            <person name="Miyauchi S."/>
            <person name="Viragh M."/>
            <person name="Kuo A."/>
            <person name="Thoen E."/>
            <person name="Andreopoulos B."/>
            <person name="Lu D."/>
            <person name="Skrede I."/>
            <person name="Drula E."/>
            <person name="Henrissat B."/>
            <person name="Morin E."/>
            <person name="Kohler A."/>
            <person name="Barry K."/>
            <person name="LaButti K."/>
            <person name="Morin E."/>
            <person name="Salamov A."/>
            <person name="Lipzen A."/>
            <person name="Mereny Z."/>
            <person name="Hegedus B."/>
            <person name="Baldrian P."/>
            <person name="Stursova M."/>
            <person name="Weitz H."/>
            <person name="Taylor A."/>
            <person name="Grigoriev I.V."/>
            <person name="Nagy L.G."/>
            <person name="Martin F."/>
            <person name="Kauserud H."/>
        </authorList>
    </citation>
    <scope>NUCLEOTIDE SEQUENCE</scope>
    <source>
        <strain evidence="2">CBHHK002</strain>
    </source>
</reference>
<organism evidence="2 3">
    <name type="scientific">Mycena albidolilacea</name>
    <dbReference type="NCBI Taxonomy" id="1033008"/>
    <lineage>
        <taxon>Eukaryota</taxon>
        <taxon>Fungi</taxon>
        <taxon>Dikarya</taxon>
        <taxon>Basidiomycota</taxon>
        <taxon>Agaricomycotina</taxon>
        <taxon>Agaricomycetes</taxon>
        <taxon>Agaricomycetidae</taxon>
        <taxon>Agaricales</taxon>
        <taxon>Marasmiineae</taxon>
        <taxon>Mycenaceae</taxon>
        <taxon>Mycena</taxon>
    </lineage>
</organism>
<accession>A0AAD7ESA0</accession>
<name>A0AAD7ESA0_9AGAR</name>
<keyword evidence="3" id="KW-1185">Reference proteome</keyword>
<keyword evidence="1" id="KW-0472">Membrane</keyword>
<evidence type="ECO:0000313" key="2">
    <source>
        <dbReference type="EMBL" id="KAJ7348326.1"/>
    </source>
</evidence>
<keyword evidence="1" id="KW-1133">Transmembrane helix</keyword>
<comment type="caution">
    <text evidence="2">The sequence shown here is derived from an EMBL/GenBank/DDBJ whole genome shotgun (WGS) entry which is preliminary data.</text>
</comment>
<evidence type="ECO:0000256" key="1">
    <source>
        <dbReference type="SAM" id="Phobius"/>
    </source>
</evidence>